<feature type="domain" description="Carrier" evidence="6">
    <location>
        <begin position="1150"/>
        <end position="1230"/>
    </location>
</feature>
<dbReference type="NCBIfam" id="TIGR02813">
    <property type="entry name" value="omega_3_PfaA"/>
    <property type="match status" value="1"/>
</dbReference>
<comment type="caution">
    <text evidence="9">The sequence shown here is derived from an EMBL/GenBank/DDBJ whole genome shotgun (WGS) entry which is preliminary data.</text>
</comment>
<dbReference type="InterPro" id="IPR009081">
    <property type="entry name" value="PP-bd_ACP"/>
</dbReference>
<dbReference type="InterPro" id="IPR014030">
    <property type="entry name" value="Ketoacyl_synth_N"/>
</dbReference>
<evidence type="ECO:0000256" key="2">
    <source>
        <dbReference type="ARBA" id="ARBA00022553"/>
    </source>
</evidence>
<dbReference type="Pfam" id="PF00698">
    <property type="entry name" value="Acyl_transf_1"/>
    <property type="match status" value="1"/>
</dbReference>
<dbReference type="PANTHER" id="PTHR43074">
    <property type="entry name" value="OMEGA-3 POLYUNSATURATED FATTY ACID SYNTHASE PFAB-RELATED"/>
    <property type="match status" value="1"/>
</dbReference>
<dbReference type="SUPFAM" id="SSF51735">
    <property type="entry name" value="NAD(P)-binding Rossmann-fold domains"/>
    <property type="match status" value="2"/>
</dbReference>
<accession>A0A402CMP7</accession>
<evidence type="ECO:0000313" key="9">
    <source>
        <dbReference type="EMBL" id="GCE44864.1"/>
    </source>
</evidence>
<keyword evidence="3" id="KW-0808">Transferase</keyword>
<dbReference type="SMART" id="SM00825">
    <property type="entry name" value="PKS_KS"/>
    <property type="match status" value="1"/>
</dbReference>
<organism evidence="9 10">
    <name type="scientific">Rhodococcus wratislaviensis</name>
    <name type="common">Tsukamurella wratislaviensis</name>
    <dbReference type="NCBI Taxonomy" id="44752"/>
    <lineage>
        <taxon>Bacteria</taxon>
        <taxon>Bacillati</taxon>
        <taxon>Actinomycetota</taxon>
        <taxon>Actinomycetes</taxon>
        <taxon>Mycobacteriales</taxon>
        <taxon>Nocardiaceae</taxon>
        <taxon>Rhodococcus</taxon>
    </lineage>
</organism>
<feature type="compositionally biased region" description="Low complexity" evidence="5">
    <location>
        <begin position="948"/>
        <end position="966"/>
    </location>
</feature>
<dbReference type="SUPFAM" id="SSF53901">
    <property type="entry name" value="Thiolase-like"/>
    <property type="match status" value="1"/>
</dbReference>
<dbReference type="InterPro" id="IPR016035">
    <property type="entry name" value="Acyl_Trfase/lysoPLipase"/>
</dbReference>
<evidence type="ECO:0000259" key="8">
    <source>
        <dbReference type="PROSITE" id="PS52019"/>
    </source>
</evidence>
<dbReference type="InterPro" id="IPR052568">
    <property type="entry name" value="PKS-FAS_Synthase"/>
</dbReference>
<keyword evidence="2" id="KW-0597">Phosphoprotein</keyword>
<protein>
    <submittedName>
        <fullName evidence="9">Omega-3 polyunsaturated fatty acid synthase subunit, PfaA</fullName>
    </submittedName>
</protein>
<dbReference type="InterPro" id="IPR036736">
    <property type="entry name" value="ACP-like_sf"/>
</dbReference>
<dbReference type="PROSITE" id="PS00606">
    <property type="entry name" value="KS3_1"/>
    <property type="match status" value="1"/>
</dbReference>
<dbReference type="InterPro" id="IPR013968">
    <property type="entry name" value="PKS_KR"/>
</dbReference>
<evidence type="ECO:0000259" key="6">
    <source>
        <dbReference type="PROSITE" id="PS50075"/>
    </source>
</evidence>
<evidence type="ECO:0000259" key="7">
    <source>
        <dbReference type="PROSITE" id="PS52004"/>
    </source>
</evidence>
<feature type="active site" description="Proton donor; for dehydratase activity" evidence="4">
    <location>
        <position position="2045"/>
    </location>
</feature>
<feature type="domain" description="Ketosynthase family 3 (KS3)" evidence="7">
    <location>
        <begin position="16"/>
        <end position="473"/>
    </location>
</feature>
<dbReference type="Gene3D" id="1.10.1200.10">
    <property type="entry name" value="ACP-like"/>
    <property type="match status" value="2"/>
</dbReference>
<dbReference type="InterPro" id="IPR014043">
    <property type="entry name" value="Acyl_transferase_dom"/>
</dbReference>
<dbReference type="InterPro" id="IPR014031">
    <property type="entry name" value="Ketoacyl_synth_C"/>
</dbReference>
<dbReference type="Gene3D" id="3.40.366.10">
    <property type="entry name" value="Malonyl-Coenzyme A Acyl Carrier Protein, domain 2"/>
    <property type="match status" value="1"/>
</dbReference>
<keyword evidence="1" id="KW-0596">Phosphopantetheine</keyword>
<keyword evidence="10" id="KW-1185">Reference proteome</keyword>
<dbReference type="InterPro" id="IPR020841">
    <property type="entry name" value="PKS_Beta-ketoAc_synthase_dom"/>
</dbReference>
<dbReference type="InterPro" id="IPR016039">
    <property type="entry name" value="Thiolase-like"/>
</dbReference>
<feature type="compositionally biased region" description="Pro residues" evidence="5">
    <location>
        <begin position="1119"/>
        <end position="1130"/>
    </location>
</feature>
<dbReference type="SUPFAM" id="SSF47336">
    <property type="entry name" value="ACP-like"/>
    <property type="match status" value="2"/>
</dbReference>
<dbReference type="CDD" id="cd08953">
    <property type="entry name" value="KR_2_SDR_x"/>
    <property type="match status" value="1"/>
</dbReference>
<dbReference type="PROSITE" id="PS52019">
    <property type="entry name" value="PKS_MFAS_DH"/>
    <property type="match status" value="1"/>
</dbReference>
<dbReference type="RefSeq" id="WP_225858545.1">
    <property type="nucleotide sequence ID" value="NZ_BHYM01000113.1"/>
</dbReference>
<dbReference type="InterPro" id="IPR057326">
    <property type="entry name" value="KR_dom"/>
</dbReference>
<proteinExistence type="predicted"/>
<evidence type="ECO:0000256" key="5">
    <source>
        <dbReference type="SAM" id="MobiDB-lite"/>
    </source>
</evidence>
<feature type="region of interest" description="Disordered" evidence="5">
    <location>
        <begin position="1230"/>
        <end position="1255"/>
    </location>
</feature>
<dbReference type="InterPro" id="IPR016036">
    <property type="entry name" value="Malonyl_transacylase_ACP-bd"/>
</dbReference>
<dbReference type="InterPro" id="IPR004432">
    <property type="entry name" value="Omega_3_polyunsat_FA_synth"/>
</dbReference>
<feature type="region of interest" description="C-terminal hotdog fold" evidence="4">
    <location>
        <begin position="1984"/>
        <end position="2128"/>
    </location>
</feature>
<feature type="region of interest" description="Disordered" evidence="5">
    <location>
        <begin position="1113"/>
        <end position="1136"/>
    </location>
</feature>
<dbReference type="InterPro" id="IPR036291">
    <property type="entry name" value="NAD(P)-bd_dom_sf"/>
</dbReference>
<evidence type="ECO:0000256" key="3">
    <source>
        <dbReference type="ARBA" id="ARBA00022679"/>
    </source>
</evidence>
<evidence type="ECO:0000256" key="4">
    <source>
        <dbReference type="PROSITE-ProRule" id="PRU01363"/>
    </source>
</evidence>
<evidence type="ECO:0000256" key="1">
    <source>
        <dbReference type="ARBA" id="ARBA00022450"/>
    </source>
</evidence>
<dbReference type="Pfam" id="PF02801">
    <property type="entry name" value="Ketoacyl-synt_C"/>
    <property type="match status" value="1"/>
</dbReference>
<evidence type="ECO:0000313" key="10">
    <source>
        <dbReference type="Proteomes" id="UP000287519"/>
    </source>
</evidence>
<dbReference type="Gene3D" id="3.30.70.250">
    <property type="entry name" value="Malonyl-CoA ACP transacylase, ACP-binding"/>
    <property type="match status" value="1"/>
</dbReference>
<dbReference type="SMART" id="SM00827">
    <property type="entry name" value="PKS_AT"/>
    <property type="match status" value="1"/>
</dbReference>
<dbReference type="GO" id="GO:0006633">
    <property type="term" value="P:fatty acid biosynthetic process"/>
    <property type="evidence" value="ECO:0007669"/>
    <property type="project" value="InterPro"/>
</dbReference>
<dbReference type="SUPFAM" id="SSF55048">
    <property type="entry name" value="Probable ACP-binding domain of malonyl-CoA ACP transacylase"/>
    <property type="match status" value="1"/>
</dbReference>
<dbReference type="InterPro" id="IPR049900">
    <property type="entry name" value="PKS_mFAS_DH"/>
</dbReference>
<dbReference type="Pfam" id="PF00109">
    <property type="entry name" value="ketoacyl-synt"/>
    <property type="match status" value="1"/>
</dbReference>
<dbReference type="GO" id="GO:0004315">
    <property type="term" value="F:3-oxoacyl-[acyl-carrier-protein] synthase activity"/>
    <property type="evidence" value="ECO:0007669"/>
    <property type="project" value="InterPro"/>
</dbReference>
<dbReference type="Gene3D" id="3.40.50.720">
    <property type="entry name" value="NAD(P)-binding Rossmann-like Domain"/>
    <property type="match status" value="1"/>
</dbReference>
<feature type="region of interest" description="Disordered" evidence="5">
    <location>
        <begin position="948"/>
        <end position="973"/>
    </location>
</feature>
<feature type="region of interest" description="N-terminal hotdog fold" evidence="4">
    <location>
        <begin position="1842"/>
        <end position="1973"/>
    </location>
</feature>
<dbReference type="Proteomes" id="UP000287519">
    <property type="component" value="Unassembled WGS sequence"/>
</dbReference>
<feature type="active site" description="Proton acceptor; for dehydratase activity" evidence="4">
    <location>
        <position position="1880"/>
    </location>
</feature>
<dbReference type="InterPro" id="IPR001227">
    <property type="entry name" value="Ac_transferase_dom_sf"/>
</dbReference>
<feature type="domain" description="PKS/mFAS DH" evidence="8">
    <location>
        <begin position="1842"/>
        <end position="2128"/>
    </location>
</feature>
<dbReference type="PROSITE" id="PS52004">
    <property type="entry name" value="KS3_2"/>
    <property type="match status" value="1"/>
</dbReference>
<name>A0A402CMP7_RHOWR</name>
<dbReference type="InterPro" id="IPR042104">
    <property type="entry name" value="PKS_dehydratase_sf"/>
</dbReference>
<dbReference type="EMBL" id="BHYM01000113">
    <property type="protein sequence ID" value="GCE44864.1"/>
    <property type="molecule type" value="Genomic_DNA"/>
</dbReference>
<dbReference type="InterPro" id="IPR018201">
    <property type="entry name" value="Ketoacyl_synth_AS"/>
</dbReference>
<dbReference type="PANTHER" id="PTHR43074:SF1">
    <property type="entry name" value="BETA-KETOACYL SYNTHASE FAMILY PROTEIN-RELATED"/>
    <property type="match status" value="1"/>
</dbReference>
<reference evidence="9 10" key="1">
    <citation type="submission" date="2018-11" db="EMBL/GenBank/DDBJ databases">
        <title>Microbial catabolism of amino acid.</title>
        <authorList>
            <person name="Hibi M."/>
            <person name="Ogawa J."/>
        </authorList>
    </citation>
    <scope>NUCLEOTIDE SEQUENCE [LARGE SCALE GENOMIC DNA]</scope>
    <source>
        <strain evidence="9 10">C31-06</strain>
    </source>
</reference>
<feature type="domain" description="Carrier" evidence="6">
    <location>
        <begin position="1254"/>
        <end position="1334"/>
    </location>
</feature>
<dbReference type="Pfam" id="PF00550">
    <property type="entry name" value="PP-binding"/>
    <property type="match status" value="2"/>
</dbReference>
<sequence length="2138" mass="225646">MTAETPDRLDDRRLARNPIAIVGMSGLFPKARNHREYWQNIVDGIDCTEDVPESRWSLDDYYDEDRTAPDKTYSRRGAFLPDIDFDPLEFGLPPNQLEVTSTMQTLSLGVARDLLTDAGAPDSTWYDPARTGVVLGTTGPVPLMHPLAARLSTPVLKQVARSCGLSDTDANTLADKFVTAFAPWEENSFPGLLANVVAGRIANRFGLGGINCTVDAACAASLAAMRTAIAELLDGRADTMITGGVDTENSIFIYMCFSKVGALSPTGRISPFSDQANGTILGEGISMLALRRLDDAERDGNRIYAVIKGLGSSSDGRSKSIYAPRAEGQRVALDRAYTDADCSPASVELFEAHATGTAVGDRTELTALGGLLTDASDEPRFAALGSVKSQIGHTKGAAGTASVMKLALGLYHRVLPGTINVDKPNPAIDTAAAPYYVNTRTRPWIRDPERPVRRAAASAMGFGGTNFHIVLEEHTTPIADRRTLHTAPTAHLWHAPDVTALIDLVRTQPSQDGGQIPTDHVRIGFVSLDEDNETHLRELAADQLTNNPDATAWNHPEGISYRASAQPDLRIGALFAGQGSQYVDMGTAAALANPLIADTFDRANAAFAGEPQRLGAVVFPPPVFDEADRDTQETLLRRTEFAQPAIGALSAGQFRALTELGFTADGYLGHSFGELTALWAAGSLTTDDFFTLARARGRAMAPQPGAETGTMLAVAATRDDVDALIAGLDDVWVCNHNAPDQIVVGGGTEAVAAFARTCADRGVATRELPVSAAFHTPYVGHAVAAFEPAVAEVRIGEPAAPVYANSPGARYGMDVDTNRATLVGQLLRPVEFVTALDSMRQDGCTVFVEFGPKQVLTSLVRRTLGDDVVAIATDGGPLGDSDLSLKRTAVQLAVLGQALHGINRYRDVPPAPVERRGMSVSLSASEYTPEQRRRAYADALADGYRVSPVTTPAASTPEPTATHSAPLPIPSAPTAVAATPLPIRATENTVSHPAGQSTGLDTALSQHVATHNDYLDGQLELARELARALNTAQLDDGMVRAIEAVKDHGVAISHTHARATEILGHLAELDTPATAGTTVAVSSRADLLALPPRPAPQLAPTPTSAAAHAPTPILAPVSAPTPAPAPPAPSTPATLTAPIAADTPASSAAVDAAALRSALQEVVADKTGYPVEMVDPSMDLEADLGVDSIKRVQVLGAVQERFPQLPSLGPEQLGVLRTLNQIVEILANAPAPAPTHTEKSETSATPQESTSSVVSSAALRSALQEVVADKTGYPVEMVDPSMDLEADLGVDSIKRVQVLGAVQERFPNLPSLGPEQLGTLRTLDQIVDLLAEGSDVHPKAEAAATAPRHLVELVALPPIDHQDNTFGDHPHAVIIELGPDQDNSDGAALAHALTDHHWTVRRLHLTGTLDDIDTTLTDALDEPTDLCIVTVGHTHDAADATQALGATILAAKHTHPALLNTARTGTRAAFVTVTRIDGALGFVGDGDPVGALAGGVGGVVKTLCVEHPELFSRALDIHPALDTDRFTAAVLAELHDSAIDTPEVGVGELGDRQTLVPGIHACSAEPTSVHLDTPVEIPALTADDVVLVTGGARGVTALCVRDLARHCDARFILLGRTELVAEPQWAHGVEDHDLRRAAIAGLGGTATTPREIARTCAAITANREIQDTLRVLGERGRYIAADVTDTAAIEAALGADRDQITALVHGAGVLADALIVKKTAGEIDRVLSPKIGGLAAVLGALGETPPLRHLVFFTSVAGLYGNSGQADYAAANEALGRFAATWKHRHPDHHVTAIDWGAWDGGMVTPELRGYFLDRGITLLDPDVGARAFTEQFTTARRDDVVILIGEAKSLATGEPTHRPDTLVRRSLQDLPAHRIIAAHRIGDHTVLPATFGLGAMINVVERAHPGLCVTTVRDFRVHKGIVFDHPITDVSIETTHTADTEPVRVHVQVFGTDNDRRVPHYAATFDLSTTADTAPVVPVTWPATGADAGILYRDATQFHAPPLQGMRRILRDDADALVLECALSAAPVALGAFTGVLHNPVLADVILQGPPVAGHRALGSACLPLGIGRIEYYDALPDGEPFVLIVDNARPGPVDALVDACAVTANGTVLQRFTDVAVVTTPDLSEKFRESVRQWSA</sequence>
<gene>
    <name evidence="9" type="ORF">Rhow_000490</name>
</gene>
<dbReference type="Gene3D" id="3.10.129.110">
    <property type="entry name" value="Polyketide synthase dehydratase"/>
    <property type="match status" value="1"/>
</dbReference>
<dbReference type="Pfam" id="PF08659">
    <property type="entry name" value="KR"/>
    <property type="match status" value="1"/>
</dbReference>
<dbReference type="SMART" id="SM00822">
    <property type="entry name" value="PKS_KR"/>
    <property type="match status" value="1"/>
</dbReference>
<dbReference type="CDD" id="cd00833">
    <property type="entry name" value="PKS"/>
    <property type="match status" value="1"/>
</dbReference>
<dbReference type="PROSITE" id="PS50075">
    <property type="entry name" value="CARRIER"/>
    <property type="match status" value="2"/>
</dbReference>
<dbReference type="Gene3D" id="3.40.47.10">
    <property type="match status" value="1"/>
</dbReference>
<dbReference type="SUPFAM" id="SSF52151">
    <property type="entry name" value="FabD/lysophospholipase-like"/>
    <property type="match status" value="1"/>
</dbReference>